<keyword evidence="1" id="KW-0472">Membrane</keyword>
<keyword evidence="1" id="KW-0812">Transmembrane</keyword>
<dbReference type="AlphaFoldDB" id="A0A2S9IKU1"/>
<dbReference type="EMBL" id="PVBR01000024">
    <property type="protein sequence ID" value="PRD41140.1"/>
    <property type="molecule type" value="Genomic_DNA"/>
</dbReference>
<comment type="caution">
    <text evidence="2">The sequence shown here is derived from an EMBL/GenBank/DDBJ whole genome shotgun (WGS) entry which is preliminary data.</text>
</comment>
<organism evidence="2 3">
    <name type="scientific">Phyllobacterium phragmitis</name>
    <dbReference type="NCBI Taxonomy" id="2670329"/>
    <lineage>
        <taxon>Bacteria</taxon>
        <taxon>Pseudomonadati</taxon>
        <taxon>Pseudomonadota</taxon>
        <taxon>Alphaproteobacteria</taxon>
        <taxon>Hyphomicrobiales</taxon>
        <taxon>Phyllobacteriaceae</taxon>
        <taxon>Phyllobacterium</taxon>
    </lineage>
</organism>
<evidence type="ECO:0000256" key="1">
    <source>
        <dbReference type="SAM" id="Phobius"/>
    </source>
</evidence>
<keyword evidence="1" id="KW-1133">Transmembrane helix</keyword>
<evidence type="ECO:0000313" key="2">
    <source>
        <dbReference type="EMBL" id="PRD41140.1"/>
    </source>
</evidence>
<evidence type="ECO:0000313" key="3">
    <source>
        <dbReference type="Proteomes" id="UP000239434"/>
    </source>
</evidence>
<accession>A0A2S9IKU1</accession>
<sequence length="65" mass="6864">MESIGGNAMRPNASTKMVLITSVVLAVFSLLPVFGVLTGVLGIDSYWLMSMAFFVLVTGNLLNGV</sequence>
<reference evidence="2 3" key="1">
    <citation type="submission" date="2018-02" db="EMBL/GenBank/DDBJ databases">
        <title>The draft genome of Phyllobacterium sp. 1N-3.</title>
        <authorList>
            <person name="Liu L."/>
            <person name="Li L."/>
            <person name="Zhang X."/>
            <person name="Wang T."/>
            <person name="Liang L."/>
        </authorList>
    </citation>
    <scope>NUCLEOTIDE SEQUENCE [LARGE SCALE GENOMIC DNA]</scope>
    <source>
        <strain evidence="2 3">1N-3</strain>
    </source>
</reference>
<feature type="transmembrane region" description="Helical" evidence="1">
    <location>
        <begin position="45"/>
        <end position="62"/>
    </location>
</feature>
<protein>
    <submittedName>
        <fullName evidence="2">Uncharacterized protein</fullName>
    </submittedName>
</protein>
<dbReference type="Proteomes" id="UP000239434">
    <property type="component" value="Unassembled WGS sequence"/>
</dbReference>
<keyword evidence="3" id="KW-1185">Reference proteome</keyword>
<gene>
    <name evidence="2" type="ORF">C5748_23145</name>
</gene>
<proteinExistence type="predicted"/>
<name>A0A2S9IKU1_9HYPH</name>